<dbReference type="Pfam" id="PF03692">
    <property type="entry name" value="CxxCxxCC"/>
    <property type="match status" value="1"/>
</dbReference>
<feature type="compositionally biased region" description="Basic residues" evidence="1">
    <location>
        <begin position="215"/>
        <end position="225"/>
    </location>
</feature>
<dbReference type="EMBL" id="CABL01000005">
    <property type="protein sequence ID" value="CBH75019.1"/>
    <property type="molecule type" value="Genomic_DNA"/>
</dbReference>
<dbReference type="InterPro" id="IPR005358">
    <property type="entry name" value="Puta_zinc/iron-chelating_dom"/>
</dbReference>
<evidence type="ECO:0000313" key="2">
    <source>
        <dbReference type="EMBL" id="CBH75019.1"/>
    </source>
</evidence>
<evidence type="ECO:0008006" key="3">
    <source>
        <dbReference type="Google" id="ProtNLM"/>
    </source>
</evidence>
<reference evidence="2" key="1">
    <citation type="submission" date="2009-10" db="EMBL/GenBank/DDBJ databases">
        <title>Diversity of trophic interactions inside an arsenic-rich microbial ecosystem.</title>
        <authorList>
            <person name="Bertin P.N."/>
            <person name="Heinrich-Salmeron A."/>
            <person name="Pelletier E."/>
            <person name="Goulhen-Chollet F."/>
            <person name="Arsene-Ploetze F."/>
            <person name="Gallien S."/>
            <person name="Calteau A."/>
            <person name="Vallenet D."/>
            <person name="Casiot C."/>
            <person name="Chane-Woon-Ming B."/>
            <person name="Giloteaux L."/>
            <person name="Barakat M."/>
            <person name="Bonnefoy V."/>
            <person name="Bruneel O."/>
            <person name="Chandler M."/>
            <person name="Cleiss J."/>
            <person name="Duran R."/>
            <person name="Elbaz-Poulichet F."/>
            <person name="Fonknechten N."/>
            <person name="Lauga B."/>
            <person name="Mornico D."/>
            <person name="Ortet P."/>
            <person name="Schaeffer C."/>
            <person name="Siguier P."/>
            <person name="Alexander Thil Smith A."/>
            <person name="Van Dorsselaer A."/>
            <person name="Weissenbach J."/>
            <person name="Medigue C."/>
            <person name="Le Paslier D."/>
        </authorList>
    </citation>
    <scope>NUCLEOTIDE SEQUENCE</scope>
</reference>
<dbReference type="PANTHER" id="PTHR35866:SF1">
    <property type="entry name" value="YKGJ FAMILY CYSTEINE CLUSTER PROTEIN"/>
    <property type="match status" value="1"/>
</dbReference>
<accession>E6PEY3</accession>
<organism evidence="2">
    <name type="scientific">mine drainage metagenome</name>
    <dbReference type="NCBI Taxonomy" id="410659"/>
    <lineage>
        <taxon>unclassified sequences</taxon>
        <taxon>metagenomes</taxon>
        <taxon>ecological metagenomes</taxon>
    </lineage>
</organism>
<comment type="caution">
    <text evidence="2">The sequence shown here is derived from an EMBL/GenBank/DDBJ whole genome shotgun (WGS) entry which is preliminary data.</text>
</comment>
<protein>
    <recommendedName>
        <fullName evidence="3">Flagellin N-methylase</fullName>
    </recommendedName>
</protein>
<evidence type="ECO:0000256" key="1">
    <source>
        <dbReference type="SAM" id="MobiDB-lite"/>
    </source>
</evidence>
<dbReference type="AlphaFoldDB" id="E6PEY3"/>
<proteinExistence type="predicted"/>
<feature type="region of interest" description="Disordered" evidence="1">
    <location>
        <begin position="203"/>
        <end position="225"/>
    </location>
</feature>
<name>E6PEY3_9ZZZZ</name>
<sequence>METIDLTRLRAYTKETGQPTHPEMLDTRPMEHVTKIEIDEEHITVEFDERTTRYYNANEIVKREWVYKYNDDAAFVRAIAGVIDLARKHLKDMPENIACPPGCAECCSGYEPFVTKADVERLAEHLDMSFADVMREYIVERRSADGYHLGWVRKVTEDVADRCVFLKGTKSGRFYCGVYEGRPGDCREFSPIGCEDVDDMISRRSKFEPGTPFQPKKRTARRSRR</sequence>
<dbReference type="PANTHER" id="PTHR35866">
    <property type="entry name" value="PUTATIVE-RELATED"/>
    <property type="match status" value="1"/>
</dbReference>
<gene>
    <name evidence="2" type="ORF">CARN1_0194</name>
</gene>